<accession>A0A0A1X9W9</accession>
<name>A0A0A1X9W9_ZEUCU</name>
<organism evidence="2">
    <name type="scientific">Zeugodacus cucurbitae</name>
    <name type="common">Melon fruit fly</name>
    <name type="synonym">Bactrocera cucurbitae</name>
    <dbReference type="NCBI Taxonomy" id="28588"/>
    <lineage>
        <taxon>Eukaryota</taxon>
        <taxon>Metazoa</taxon>
        <taxon>Ecdysozoa</taxon>
        <taxon>Arthropoda</taxon>
        <taxon>Hexapoda</taxon>
        <taxon>Insecta</taxon>
        <taxon>Pterygota</taxon>
        <taxon>Neoptera</taxon>
        <taxon>Endopterygota</taxon>
        <taxon>Diptera</taxon>
        <taxon>Brachycera</taxon>
        <taxon>Muscomorpha</taxon>
        <taxon>Tephritoidea</taxon>
        <taxon>Tephritidae</taxon>
        <taxon>Zeugodacus</taxon>
        <taxon>Zeugodacus</taxon>
    </lineage>
</organism>
<evidence type="ECO:0000259" key="1">
    <source>
        <dbReference type="Pfam" id="PF00754"/>
    </source>
</evidence>
<sequence length="139" mass="16028">MNLLKKTQFKCSVSSVQGKDVKQYGKQHMFDSVADTSWNSSEGTPQWIIIRFEEPQTVSKFSFQFQGGFVANPISIHVETEDSKQILEETFYPEDINSSQSFILHQPIKSKEAAKIKFLFPSSTDFFGRIILYEIEIFE</sequence>
<feature type="domain" description="F5/8 type C" evidence="1">
    <location>
        <begin position="21"/>
        <end position="122"/>
    </location>
</feature>
<dbReference type="InterPro" id="IPR000421">
    <property type="entry name" value="FA58C"/>
</dbReference>
<dbReference type="Gene3D" id="2.60.120.260">
    <property type="entry name" value="Galactose-binding domain-like"/>
    <property type="match status" value="1"/>
</dbReference>
<dbReference type="EMBL" id="GBXI01006193">
    <property type="protein sequence ID" value="JAD08099.1"/>
    <property type="molecule type" value="Transcribed_RNA"/>
</dbReference>
<evidence type="ECO:0000313" key="2">
    <source>
        <dbReference type="EMBL" id="JAD08099.1"/>
    </source>
</evidence>
<dbReference type="Pfam" id="PF00754">
    <property type="entry name" value="F5_F8_type_C"/>
    <property type="match status" value="1"/>
</dbReference>
<proteinExistence type="predicted"/>
<gene>
    <name evidence="2" type="primary">nr2c2ap</name>
    <name evidence="2" type="ORF">g.6307</name>
</gene>
<reference evidence="2" key="2">
    <citation type="journal article" date="2015" name="Gigascience">
        <title>Reconstructing a comprehensive transcriptome assembly of a white-pupal translocated strain of the pest fruit fly Bactrocera cucurbitae.</title>
        <authorList>
            <person name="Sim S.B."/>
            <person name="Calla B."/>
            <person name="Hall B."/>
            <person name="DeRego T."/>
            <person name="Geib S.M."/>
        </authorList>
    </citation>
    <scope>NUCLEOTIDE SEQUENCE</scope>
</reference>
<protein>
    <submittedName>
        <fullName evidence="2">Nuclear receptor 2C2-associated protein</fullName>
    </submittedName>
</protein>
<reference evidence="2" key="1">
    <citation type="submission" date="2014-11" db="EMBL/GenBank/DDBJ databases">
        <authorList>
            <person name="Geib S."/>
        </authorList>
    </citation>
    <scope>NUCLEOTIDE SEQUENCE</scope>
</reference>
<dbReference type="AlphaFoldDB" id="A0A0A1X9W9"/>
<dbReference type="InterPro" id="IPR008979">
    <property type="entry name" value="Galactose-bd-like_sf"/>
</dbReference>
<dbReference type="OrthoDB" id="10250488at2759"/>
<dbReference type="SUPFAM" id="SSF49785">
    <property type="entry name" value="Galactose-binding domain-like"/>
    <property type="match status" value="1"/>
</dbReference>
<keyword evidence="2" id="KW-0675">Receptor</keyword>